<gene>
    <name evidence="3" type="ORF">H9926_09680</name>
</gene>
<dbReference type="InterPro" id="IPR028082">
    <property type="entry name" value="Peripla_BP_I"/>
</dbReference>
<dbReference type="Pfam" id="PF04392">
    <property type="entry name" value="ABC_sub_bind"/>
    <property type="match status" value="1"/>
</dbReference>
<dbReference type="AlphaFoldDB" id="A0A9D2TRR8"/>
<dbReference type="InterPro" id="IPR007487">
    <property type="entry name" value="ABC_transpt-TYRBP-like"/>
</dbReference>
<proteinExistence type="predicted"/>
<feature type="chain" id="PRO_5039183366" evidence="2">
    <location>
        <begin position="20"/>
        <end position="365"/>
    </location>
</feature>
<feature type="signal peptide" evidence="2">
    <location>
        <begin position="1"/>
        <end position="19"/>
    </location>
</feature>
<evidence type="ECO:0000313" key="3">
    <source>
        <dbReference type="EMBL" id="HJC88272.1"/>
    </source>
</evidence>
<feature type="region of interest" description="Disordered" evidence="1">
    <location>
        <begin position="22"/>
        <end position="66"/>
    </location>
</feature>
<accession>A0A9D2TRR8</accession>
<name>A0A9D2TRR8_9FIRM</name>
<comment type="caution">
    <text evidence="3">The sequence shown here is derived from an EMBL/GenBank/DDBJ whole genome shotgun (WGS) entry which is preliminary data.</text>
</comment>
<organism evidence="3 4">
    <name type="scientific">Candidatus Eisenbergiella intestinigallinarum</name>
    <dbReference type="NCBI Taxonomy" id="2838549"/>
    <lineage>
        <taxon>Bacteria</taxon>
        <taxon>Bacillati</taxon>
        <taxon>Bacillota</taxon>
        <taxon>Clostridia</taxon>
        <taxon>Lachnospirales</taxon>
        <taxon>Lachnospiraceae</taxon>
        <taxon>Eisenbergiella</taxon>
    </lineage>
</organism>
<dbReference type="SUPFAM" id="SSF53822">
    <property type="entry name" value="Periplasmic binding protein-like I"/>
    <property type="match status" value="1"/>
</dbReference>
<dbReference type="EMBL" id="DWVS01000246">
    <property type="protein sequence ID" value="HJC88272.1"/>
    <property type="molecule type" value="Genomic_DNA"/>
</dbReference>
<reference evidence="3" key="1">
    <citation type="journal article" date="2021" name="PeerJ">
        <title>Extensive microbial diversity within the chicken gut microbiome revealed by metagenomics and culture.</title>
        <authorList>
            <person name="Gilroy R."/>
            <person name="Ravi A."/>
            <person name="Getino M."/>
            <person name="Pursley I."/>
            <person name="Horton D.L."/>
            <person name="Alikhan N.F."/>
            <person name="Baker D."/>
            <person name="Gharbi K."/>
            <person name="Hall N."/>
            <person name="Watson M."/>
            <person name="Adriaenssens E.M."/>
            <person name="Foster-Nyarko E."/>
            <person name="Jarju S."/>
            <person name="Secka A."/>
            <person name="Antonio M."/>
            <person name="Oren A."/>
            <person name="Chaudhuri R.R."/>
            <person name="La Ragione R."/>
            <person name="Hildebrand F."/>
            <person name="Pallen M.J."/>
        </authorList>
    </citation>
    <scope>NUCLEOTIDE SEQUENCE</scope>
    <source>
        <strain evidence="3">ChiBcec1-1630</strain>
    </source>
</reference>
<keyword evidence="2" id="KW-0732">Signal</keyword>
<evidence type="ECO:0000256" key="2">
    <source>
        <dbReference type="SAM" id="SignalP"/>
    </source>
</evidence>
<evidence type="ECO:0000313" key="4">
    <source>
        <dbReference type="Proteomes" id="UP000823922"/>
    </source>
</evidence>
<dbReference type="PANTHER" id="PTHR35271:SF1">
    <property type="entry name" value="ABC TRANSPORTER, SUBSTRATE-BINDING LIPOPROTEIN"/>
    <property type="match status" value="1"/>
</dbReference>
<sequence>MKKLLAVVTAFTMTAAMLAGCGSSTGSSASSETQASEAAASETSAAETAAEESTAAESEAESTAADTAGSDTVYNIGICQLLQHDALDQATQGFKDAMVELLGEDRVVFDEQNASNDSATCATIINQFVSADVDLILANATAALQAAAQGTTEIPILGTSITDYATALGIDDWTGTTGMNISGTSDLAPLEEQAAMLNELFPDAQNVGLLYCSAEPNSIYQADTIRGYLEGYGYTCEDYTFADSNDLASVVTNAVSSCDVIYVPTDNTAAGNTEVINNVCLPAGIPVIAGEQGICSGCGVATLSISYYDIGYAAGEMAVDILENGADISTMEIQSAPNVTKMYNEAICSELGITVPDDYEPIAAE</sequence>
<protein>
    <submittedName>
        <fullName evidence="3">ABC transporter substrate-binding protein</fullName>
    </submittedName>
</protein>
<dbReference type="CDD" id="cd06325">
    <property type="entry name" value="PBP1_ABC_unchar_transporter"/>
    <property type="match status" value="1"/>
</dbReference>
<dbReference type="PROSITE" id="PS51257">
    <property type="entry name" value="PROKAR_LIPOPROTEIN"/>
    <property type="match status" value="1"/>
</dbReference>
<evidence type="ECO:0000256" key="1">
    <source>
        <dbReference type="SAM" id="MobiDB-lite"/>
    </source>
</evidence>
<dbReference type="Proteomes" id="UP000823922">
    <property type="component" value="Unassembled WGS sequence"/>
</dbReference>
<reference evidence="3" key="2">
    <citation type="submission" date="2021-04" db="EMBL/GenBank/DDBJ databases">
        <authorList>
            <person name="Gilroy R."/>
        </authorList>
    </citation>
    <scope>NUCLEOTIDE SEQUENCE</scope>
    <source>
        <strain evidence="3">ChiBcec1-1630</strain>
    </source>
</reference>
<dbReference type="Gene3D" id="3.40.50.2300">
    <property type="match status" value="2"/>
</dbReference>
<dbReference type="PANTHER" id="PTHR35271">
    <property type="entry name" value="ABC TRANSPORTER, SUBSTRATE-BINDING LIPOPROTEIN-RELATED"/>
    <property type="match status" value="1"/>
</dbReference>